<evidence type="ECO:0000259" key="3">
    <source>
        <dbReference type="Pfam" id="PF02551"/>
    </source>
</evidence>
<dbReference type="Proteomes" id="UP000245591">
    <property type="component" value="Unassembled WGS sequence"/>
</dbReference>
<dbReference type="GO" id="GO:0047617">
    <property type="term" value="F:fatty acyl-CoA hydrolase activity"/>
    <property type="evidence" value="ECO:0007669"/>
    <property type="project" value="InterPro"/>
</dbReference>
<reference evidence="5 6" key="1">
    <citation type="journal article" date="2018" name="MBio">
        <title>Comparative Genomics Reveals the Core Gene Toolbox for the Fungus-Insect Symbiosis.</title>
        <authorList>
            <person name="Wang Y."/>
            <person name="Stata M."/>
            <person name="Wang W."/>
            <person name="Stajich J.E."/>
            <person name="White M.M."/>
            <person name="Moncalvo J.M."/>
        </authorList>
    </citation>
    <scope>NUCLEOTIDE SEQUENCE [LARGE SCALE GENOMIC DNA]</scope>
    <source>
        <strain evidence="5 6">AUS-126-30</strain>
    </source>
</reference>
<feature type="domain" description="Acyl-CoA thioesterase-like N-terminal HotDog" evidence="4">
    <location>
        <begin position="35"/>
        <end position="103"/>
    </location>
</feature>
<dbReference type="InterPro" id="IPR029069">
    <property type="entry name" value="HotDog_dom_sf"/>
</dbReference>
<keyword evidence="2" id="KW-0378">Hydrolase</keyword>
<dbReference type="GO" id="GO:0006637">
    <property type="term" value="P:acyl-CoA metabolic process"/>
    <property type="evidence" value="ECO:0007669"/>
    <property type="project" value="InterPro"/>
</dbReference>
<dbReference type="Gene3D" id="2.40.160.210">
    <property type="entry name" value="Acyl-CoA thioesterase, double hotdog domain"/>
    <property type="match status" value="1"/>
</dbReference>
<dbReference type="GO" id="GO:0005782">
    <property type="term" value="C:peroxisomal matrix"/>
    <property type="evidence" value="ECO:0007669"/>
    <property type="project" value="TreeGrafter"/>
</dbReference>
<dbReference type="CDD" id="cd03445">
    <property type="entry name" value="Thioesterase_II_repeat2"/>
    <property type="match status" value="1"/>
</dbReference>
<dbReference type="AlphaFoldDB" id="A0A2U1JE04"/>
<comment type="similarity">
    <text evidence="1">Belongs to the C/M/P thioester hydrolase family.</text>
</comment>
<comment type="caution">
    <text evidence="5">The sequence shown here is derived from an EMBL/GenBank/DDBJ whole genome shotgun (WGS) entry which is preliminary data.</text>
</comment>
<proteinExistence type="inferred from homology"/>
<feature type="domain" description="Acyl-CoA thioesterase 2 C-terminal" evidence="3">
    <location>
        <begin position="187"/>
        <end position="293"/>
    </location>
</feature>
<evidence type="ECO:0000313" key="6">
    <source>
        <dbReference type="Proteomes" id="UP000245591"/>
    </source>
</evidence>
<dbReference type="CDD" id="cd03444">
    <property type="entry name" value="Thioesterase_II_repeat1"/>
    <property type="match status" value="1"/>
</dbReference>
<dbReference type="Pfam" id="PF02551">
    <property type="entry name" value="Acyl_CoA_thio"/>
    <property type="match status" value="1"/>
</dbReference>
<dbReference type="InterPro" id="IPR003703">
    <property type="entry name" value="Acyl_CoA_thio"/>
</dbReference>
<sequence>MEQINKDFEKYFYLKEKEKDFYTSTNFWSFGRSRGVFGGQIISQALAAAILSIDPNYHIHARKYDELFEFHVERIRDGGSFASRFVSVKQDGRNIYKMMCSFQKEEESLTEHQFEMPEVYPEDHPINMDADIRDEIIRPIYANIKLYDQVEMITKFAVPVDPKLCESYINILENHTTEGEPRVKTPHSLQWVKIDEDFSDNSYQINPAFLACISDFFITVTIMFPYMTGYNNRKIDRTMGVSLDHSMYFHKRFRVDDWILCEVESPRMVGSRGFLNGKFYSKDGTHFATMIQENLNRTDILSKDVILEHNFKNLPMENSRL</sequence>
<accession>A0A2U1JE04</accession>
<evidence type="ECO:0000259" key="4">
    <source>
        <dbReference type="Pfam" id="PF13622"/>
    </source>
</evidence>
<protein>
    <recommendedName>
        <fullName evidence="7">Acyl-CoA thioesterase II</fullName>
    </recommendedName>
</protein>
<dbReference type="EMBL" id="MBFU01000021">
    <property type="protein sequence ID" value="PWA03340.1"/>
    <property type="molecule type" value="Genomic_DNA"/>
</dbReference>
<organism evidence="5 6">
    <name type="scientific">Smittium angustum</name>
    <dbReference type="NCBI Taxonomy" id="133377"/>
    <lineage>
        <taxon>Eukaryota</taxon>
        <taxon>Fungi</taxon>
        <taxon>Fungi incertae sedis</taxon>
        <taxon>Zoopagomycota</taxon>
        <taxon>Kickxellomycotina</taxon>
        <taxon>Harpellomycetes</taxon>
        <taxon>Harpellales</taxon>
        <taxon>Legeriomycetaceae</taxon>
        <taxon>Smittium</taxon>
    </lineage>
</organism>
<evidence type="ECO:0000313" key="5">
    <source>
        <dbReference type="EMBL" id="PWA03340.1"/>
    </source>
</evidence>
<evidence type="ECO:0008006" key="7">
    <source>
        <dbReference type="Google" id="ProtNLM"/>
    </source>
</evidence>
<dbReference type="Pfam" id="PF13622">
    <property type="entry name" value="4HBT_3"/>
    <property type="match status" value="1"/>
</dbReference>
<dbReference type="InterPro" id="IPR042171">
    <property type="entry name" value="Acyl-CoA_hotdog"/>
</dbReference>
<dbReference type="SUPFAM" id="SSF54637">
    <property type="entry name" value="Thioesterase/thiol ester dehydrase-isomerase"/>
    <property type="match status" value="2"/>
</dbReference>
<dbReference type="GO" id="GO:0009062">
    <property type="term" value="P:fatty acid catabolic process"/>
    <property type="evidence" value="ECO:0007669"/>
    <property type="project" value="TreeGrafter"/>
</dbReference>
<dbReference type="InterPro" id="IPR049449">
    <property type="entry name" value="TesB_ACOT8-like_N"/>
</dbReference>
<gene>
    <name evidence="5" type="ORF">BB558_000518</name>
</gene>
<name>A0A2U1JE04_SMIAN</name>
<evidence type="ECO:0000256" key="2">
    <source>
        <dbReference type="ARBA" id="ARBA00022801"/>
    </source>
</evidence>
<dbReference type="PANTHER" id="PTHR11066:SF34">
    <property type="entry name" value="ACYL-COENZYME A THIOESTERASE 8"/>
    <property type="match status" value="1"/>
</dbReference>
<dbReference type="InterPro" id="IPR025652">
    <property type="entry name" value="TesB_C"/>
</dbReference>
<keyword evidence="6" id="KW-1185">Reference proteome</keyword>
<dbReference type="PANTHER" id="PTHR11066">
    <property type="entry name" value="ACYL-COA THIOESTERASE"/>
    <property type="match status" value="1"/>
</dbReference>
<evidence type="ECO:0000256" key="1">
    <source>
        <dbReference type="ARBA" id="ARBA00006538"/>
    </source>
</evidence>